<accession>A8Q2L7</accession>
<evidence type="ECO:0000313" key="3">
    <source>
        <dbReference type="Proteomes" id="UP000008837"/>
    </source>
</evidence>
<dbReference type="GeneID" id="5854719"/>
<gene>
    <name evidence="2" type="ORF">MGL_2208</name>
</gene>
<dbReference type="EMBL" id="AAYY01000008">
    <property type="protein sequence ID" value="EDP43198.1"/>
    <property type="molecule type" value="Genomic_DNA"/>
</dbReference>
<dbReference type="PANTHER" id="PTHR28229">
    <property type="entry name" value="TRANSLOCATION PROTEIN SEC66"/>
    <property type="match status" value="1"/>
</dbReference>
<dbReference type="Pfam" id="PF09802">
    <property type="entry name" value="Sec66"/>
    <property type="match status" value="1"/>
</dbReference>
<dbReference type="Proteomes" id="UP000008837">
    <property type="component" value="Unassembled WGS sequence"/>
</dbReference>
<dbReference type="VEuPathDB" id="FungiDB:MGL_2208"/>
<protein>
    <recommendedName>
        <fullName evidence="4">Translocation protein SEC66</fullName>
    </recommendedName>
</protein>
<sequence length="204" mass="22995">MALSIFVPIAYIVTLFVSLSLFSKVYRRRALRVMQRYQAVSSQEAEIQPDRAIFKALSEIQGNYPNEPADSDEWIVPRQTLQAALLARAVAVLRSMSSLRLDKQALQSLLDRGSLGDDAATMLEAKEGEVRAEAFDVVREANRFHPAWGKLIFETANHISTNLTYRDVLLNIHKQREEEVAKMRQMGLEAPKLKFAVKPVVVPA</sequence>
<dbReference type="InParanoid" id="A8Q2L7"/>
<keyword evidence="1" id="KW-0472">Membrane</keyword>
<dbReference type="GO" id="GO:0031207">
    <property type="term" value="C:Sec62/Sec63 complex"/>
    <property type="evidence" value="ECO:0007669"/>
    <property type="project" value="InterPro"/>
</dbReference>
<dbReference type="PANTHER" id="PTHR28229:SF1">
    <property type="entry name" value="TRANSLOCATION PROTEIN SEC66"/>
    <property type="match status" value="1"/>
</dbReference>
<reference evidence="2 3" key="1">
    <citation type="journal article" date="2007" name="Proc. Natl. Acad. Sci. U.S.A.">
        <title>Dandruff-associated Malassezia genomes reveal convergent and divergent virulence traits shared with plant and human fungal pathogens.</title>
        <authorList>
            <person name="Xu J."/>
            <person name="Saunders C.W."/>
            <person name="Hu P."/>
            <person name="Grant R.A."/>
            <person name="Boekhout T."/>
            <person name="Kuramae E.E."/>
            <person name="Kronstad J.W."/>
            <person name="Deangelis Y.M."/>
            <person name="Reeder N.L."/>
            <person name="Johnstone K.R."/>
            <person name="Leland M."/>
            <person name="Fieno A.M."/>
            <person name="Begley W.M."/>
            <person name="Sun Y."/>
            <person name="Lacey M.P."/>
            <person name="Chaudhary T."/>
            <person name="Keough T."/>
            <person name="Chu L."/>
            <person name="Sears R."/>
            <person name="Yuan B."/>
            <person name="Dawson T.L.Jr."/>
        </authorList>
    </citation>
    <scope>NUCLEOTIDE SEQUENCE [LARGE SCALE GENOMIC DNA]</scope>
    <source>
        <strain evidence="3">ATCC MYA-4612 / CBS 7966</strain>
    </source>
</reference>
<dbReference type="RefSeq" id="XP_001730412.1">
    <property type="nucleotide sequence ID" value="XM_001730360.1"/>
</dbReference>
<comment type="caution">
    <text evidence="2">The sequence shown here is derived from an EMBL/GenBank/DDBJ whole genome shotgun (WGS) entry which is preliminary data.</text>
</comment>
<dbReference type="AlphaFoldDB" id="A8Q2L7"/>
<dbReference type="GO" id="GO:0031204">
    <property type="term" value="P:post-translational protein targeting to membrane, translocation"/>
    <property type="evidence" value="ECO:0007669"/>
    <property type="project" value="InterPro"/>
</dbReference>
<keyword evidence="3" id="KW-1185">Reference proteome</keyword>
<dbReference type="OrthoDB" id="73168at2759"/>
<evidence type="ECO:0008006" key="4">
    <source>
        <dbReference type="Google" id="ProtNLM"/>
    </source>
</evidence>
<dbReference type="FunCoup" id="A8Q2L7">
    <property type="interactions" value="44"/>
</dbReference>
<name>A8Q2L7_MALGO</name>
<proteinExistence type="predicted"/>
<dbReference type="KEGG" id="mgl:MGL_2208"/>
<evidence type="ECO:0000256" key="1">
    <source>
        <dbReference type="SAM" id="Phobius"/>
    </source>
</evidence>
<dbReference type="InterPro" id="IPR018624">
    <property type="entry name" value="Sec66"/>
</dbReference>
<evidence type="ECO:0000313" key="2">
    <source>
        <dbReference type="EMBL" id="EDP43198.1"/>
    </source>
</evidence>
<organism evidence="2 3">
    <name type="scientific">Malassezia globosa (strain ATCC MYA-4612 / CBS 7966)</name>
    <name type="common">Dandruff-associated fungus</name>
    <dbReference type="NCBI Taxonomy" id="425265"/>
    <lineage>
        <taxon>Eukaryota</taxon>
        <taxon>Fungi</taxon>
        <taxon>Dikarya</taxon>
        <taxon>Basidiomycota</taxon>
        <taxon>Ustilaginomycotina</taxon>
        <taxon>Malasseziomycetes</taxon>
        <taxon>Malasseziales</taxon>
        <taxon>Malasseziaceae</taxon>
        <taxon>Malassezia</taxon>
    </lineage>
</organism>
<dbReference type="STRING" id="425265.A8Q2L7"/>
<feature type="transmembrane region" description="Helical" evidence="1">
    <location>
        <begin position="6"/>
        <end position="26"/>
    </location>
</feature>
<keyword evidence="1" id="KW-0812">Transmembrane</keyword>
<keyword evidence="1" id="KW-1133">Transmembrane helix</keyword>
<dbReference type="OMA" id="KPWFPAH"/>